<evidence type="ECO:0000313" key="1">
    <source>
        <dbReference type="EMBL" id="GAE36787.1"/>
    </source>
</evidence>
<proteinExistence type="predicted"/>
<dbReference type="Proteomes" id="UP000018896">
    <property type="component" value="Unassembled WGS sequence"/>
</dbReference>
<dbReference type="GO" id="GO:0045892">
    <property type="term" value="P:negative regulation of DNA-templated transcription"/>
    <property type="evidence" value="ECO:0007669"/>
    <property type="project" value="InterPro"/>
</dbReference>
<name>W4QXZ0_HALA3</name>
<organism evidence="1 2">
    <name type="scientific">Halalkalibacter akibai (strain ATCC 43226 / DSM 21942 / CIP 109018 / JCM 9157 / 1139)</name>
    <name type="common">Bacillus akibai</name>
    <dbReference type="NCBI Taxonomy" id="1236973"/>
    <lineage>
        <taxon>Bacteria</taxon>
        <taxon>Bacillati</taxon>
        <taxon>Bacillota</taxon>
        <taxon>Bacilli</taxon>
        <taxon>Bacillales</taxon>
        <taxon>Bacillaceae</taxon>
        <taxon>Halalkalibacter</taxon>
    </lineage>
</organism>
<dbReference type="Gene3D" id="3.40.30.10">
    <property type="entry name" value="Glutaredoxin"/>
    <property type="match status" value="1"/>
</dbReference>
<accession>W4QXZ0</accession>
<dbReference type="RefSeq" id="WP_035666960.1">
    <property type="nucleotide sequence ID" value="NZ_BAUV01000043.1"/>
</dbReference>
<gene>
    <name evidence="1" type="ORF">JCM9157_4006</name>
</gene>
<comment type="caution">
    <text evidence="1">The sequence shown here is derived from an EMBL/GenBank/DDBJ whole genome shotgun (WGS) entry which is preliminary data.</text>
</comment>
<dbReference type="AlphaFoldDB" id="W4QXZ0"/>
<dbReference type="Pfam" id="PF06953">
    <property type="entry name" value="ArsD"/>
    <property type="match status" value="1"/>
</dbReference>
<dbReference type="STRING" id="1236973.JCM9157_4006"/>
<dbReference type="GO" id="GO:0003677">
    <property type="term" value="F:DNA binding"/>
    <property type="evidence" value="ECO:0007669"/>
    <property type="project" value="InterPro"/>
</dbReference>
<dbReference type="GO" id="GO:0046685">
    <property type="term" value="P:response to arsenic-containing substance"/>
    <property type="evidence" value="ECO:0007669"/>
    <property type="project" value="InterPro"/>
</dbReference>
<sequence>MTKIRIYDPAMCCDTGVCGPSVDPELTRVATAIFMLEKENINIKRFNLASEPQAFVDEGLIQQLLHEEGVDVLPTILVDGEIKLKGSYPTNEQLAEWAGVSTDLLTKQPKKSKGIELL</sequence>
<reference evidence="1 2" key="1">
    <citation type="journal article" date="2014" name="Genome Announc.">
        <title>Draft Genome Sequences of Three Alkaliphilic Bacillus Strains, Bacillus wakoensis JCM 9140T, Bacillus akibai JCM 9157T, and Bacillus hemicellulosilyticus JCM 9152T.</title>
        <authorList>
            <person name="Yuki M."/>
            <person name="Oshima K."/>
            <person name="Suda W."/>
            <person name="Oshida Y."/>
            <person name="Kitamura K."/>
            <person name="Iida T."/>
            <person name="Hattori M."/>
            <person name="Ohkuma M."/>
        </authorList>
    </citation>
    <scope>NUCLEOTIDE SEQUENCE [LARGE SCALE GENOMIC DNA]</scope>
    <source>
        <strain evidence="1 2">JCM 9157</strain>
    </source>
</reference>
<protein>
    <submittedName>
        <fullName evidence="1">Arsenical resistance operon trans-acting repressor ArsD</fullName>
    </submittedName>
</protein>
<dbReference type="NCBIfam" id="NF033727">
    <property type="entry name" value="chaperon_ArsD"/>
    <property type="match status" value="1"/>
</dbReference>
<dbReference type="OrthoDB" id="9801358at2"/>
<dbReference type="EMBL" id="BAUV01000043">
    <property type="protein sequence ID" value="GAE36787.1"/>
    <property type="molecule type" value="Genomic_DNA"/>
</dbReference>
<dbReference type="eggNOG" id="ENOG5032RMG">
    <property type="taxonomic scope" value="Bacteria"/>
</dbReference>
<keyword evidence="2" id="KW-1185">Reference proteome</keyword>
<dbReference type="InterPro" id="IPR010712">
    <property type="entry name" value="Arsenical-R_ArsD"/>
</dbReference>
<evidence type="ECO:0000313" key="2">
    <source>
        <dbReference type="Proteomes" id="UP000018896"/>
    </source>
</evidence>